<dbReference type="NCBIfam" id="TIGR00444">
    <property type="entry name" value="mazG"/>
    <property type="match status" value="1"/>
</dbReference>
<dbReference type="RefSeq" id="WP_133711694.1">
    <property type="nucleotide sequence ID" value="NZ_SOAG01000003.1"/>
</dbReference>
<dbReference type="GO" id="GO:0046052">
    <property type="term" value="P:UTP catabolic process"/>
    <property type="evidence" value="ECO:0007669"/>
    <property type="project" value="TreeGrafter"/>
</dbReference>
<comment type="catalytic activity">
    <reaction evidence="1">
        <text>ATP + H2O = AMP + diphosphate + H(+)</text>
        <dbReference type="Rhea" id="RHEA:14245"/>
        <dbReference type="ChEBI" id="CHEBI:15377"/>
        <dbReference type="ChEBI" id="CHEBI:15378"/>
        <dbReference type="ChEBI" id="CHEBI:30616"/>
        <dbReference type="ChEBI" id="CHEBI:33019"/>
        <dbReference type="ChEBI" id="CHEBI:456215"/>
        <dbReference type="EC" id="3.6.1.8"/>
    </reaction>
</comment>
<dbReference type="GO" id="GO:0046076">
    <property type="term" value="P:dTTP catabolic process"/>
    <property type="evidence" value="ECO:0007669"/>
    <property type="project" value="TreeGrafter"/>
</dbReference>
<evidence type="ECO:0000256" key="3">
    <source>
        <dbReference type="ARBA" id="ARBA00066372"/>
    </source>
</evidence>
<dbReference type="GO" id="GO:0046061">
    <property type="term" value="P:dATP catabolic process"/>
    <property type="evidence" value="ECO:0007669"/>
    <property type="project" value="TreeGrafter"/>
</dbReference>
<dbReference type="FunFam" id="1.10.287.1080:FF:000001">
    <property type="entry name" value="Nucleoside triphosphate pyrophosphohydrolase"/>
    <property type="match status" value="1"/>
</dbReference>
<feature type="domain" description="NTP pyrophosphohydrolase MazG-like" evidence="5">
    <location>
        <begin position="167"/>
        <end position="224"/>
    </location>
</feature>
<dbReference type="Gene3D" id="1.10.287.1080">
    <property type="entry name" value="MazG-like"/>
    <property type="match status" value="2"/>
</dbReference>
<dbReference type="NCBIfam" id="NF007113">
    <property type="entry name" value="PRK09562.1"/>
    <property type="match status" value="1"/>
</dbReference>
<dbReference type="EC" id="3.6.1.8" evidence="3"/>
<keyword evidence="6" id="KW-0378">Hydrolase</keyword>
<dbReference type="PANTHER" id="PTHR30522:SF0">
    <property type="entry name" value="NUCLEOSIDE TRIPHOSPHATE PYROPHOSPHOHYDROLASE"/>
    <property type="match status" value="1"/>
</dbReference>
<dbReference type="InterPro" id="IPR048011">
    <property type="entry name" value="NTP-PPase_MazG-like_C"/>
</dbReference>
<evidence type="ECO:0000256" key="2">
    <source>
        <dbReference type="ARBA" id="ARBA00061115"/>
    </source>
</evidence>
<proteinExistence type="inferred from homology"/>
<evidence type="ECO:0000259" key="5">
    <source>
        <dbReference type="Pfam" id="PF03819"/>
    </source>
</evidence>
<dbReference type="PANTHER" id="PTHR30522">
    <property type="entry name" value="NUCLEOSIDE TRIPHOSPHATE PYROPHOSPHOHYDROLASE"/>
    <property type="match status" value="1"/>
</dbReference>
<evidence type="ECO:0000256" key="4">
    <source>
        <dbReference type="ARBA" id="ARBA00074799"/>
    </source>
</evidence>
<evidence type="ECO:0000313" key="6">
    <source>
        <dbReference type="EMBL" id="TDS65089.1"/>
    </source>
</evidence>
<feature type="domain" description="NTP pyrophosphohydrolase MazG-like" evidence="5">
    <location>
        <begin position="31"/>
        <end position="103"/>
    </location>
</feature>
<dbReference type="GO" id="GO:0047693">
    <property type="term" value="F:ATP diphosphatase activity"/>
    <property type="evidence" value="ECO:0007669"/>
    <property type="project" value="UniProtKB-EC"/>
</dbReference>
<dbReference type="InterPro" id="IPR048015">
    <property type="entry name" value="NTP-PPase_MazG-like_N"/>
</dbReference>
<dbReference type="InterPro" id="IPR004518">
    <property type="entry name" value="MazG-like_dom"/>
</dbReference>
<dbReference type="GO" id="GO:0006950">
    <property type="term" value="P:response to stress"/>
    <property type="evidence" value="ECO:0007669"/>
    <property type="project" value="UniProtKB-ARBA"/>
</dbReference>
<protein>
    <recommendedName>
        <fullName evidence="4">Nucleoside triphosphate pyrophosphohydrolase</fullName>
        <ecNumber evidence="3">3.6.1.8</ecNumber>
    </recommendedName>
</protein>
<dbReference type="GO" id="GO:0006203">
    <property type="term" value="P:dGTP catabolic process"/>
    <property type="evidence" value="ECO:0007669"/>
    <property type="project" value="TreeGrafter"/>
</dbReference>
<evidence type="ECO:0000313" key="7">
    <source>
        <dbReference type="Proteomes" id="UP000295215"/>
    </source>
</evidence>
<organism evidence="6 7">
    <name type="scientific">Myroides indicus</name>
    <dbReference type="NCBI Taxonomy" id="1323422"/>
    <lineage>
        <taxon>Bacteria</taxon>
        <taxon>Pseudomonadati</taxon>
        <taxon>Bacteroidota</taxon>
        <taxon>Flavobacteriia</taxon>
        <taxon>Flavobacteriales</taxon>
        <taxon>Flavobacteriaceae</taxon>
        <taxon>Myroides</taxon>
    </lineage>
</organism>
<accession>A0A4R7FCC1</accession>
<comment type="similarity">
    <text evidence="2">Belongs to the nucleoside triphosphate pyrophosphohydrolase family.</text>
</comment>
<evidence type="ECO:0000256" key="1">
    <source>
        <dbReference type="ARBA" id="ARBA00052141"/>
    </source>
</evidence>
<name>A0A4R7FCC1_9FLAO</name>
<dbReference type="EMBL" id="SOAG01000003">
    <property type="protein sequence ID" value="TDS65089.1"/>
    <property type="molecule type" value="Genomic_DNA"/>
</dbReference>
<dbReference type="InterPro" id="IPR011551">
    <property type="entry name" value="NTP_PyrPHydrolase_MazG"/>
</dbReference>
<sequence length="256" mass="29830">MHNRKQQLEAIERLLDILDDLREKCPWDKKQTFESLRNLTIEEVFELADSIDTRNTEELKKELGDVLLHILFYAKIGSEQNLFDIKTVADGICEKLIFRHPHIYGNVSVKNEKEVKENWEKLKIKEGNTSVLGGVPNSLPSIIKAYRIQEKAAGVGFDWTEKREVWAKVEEELSEFKTEEARQDLEKMEEEFGDVLFSLINYARFSGIDPDKALSKTNAKFIMRFQSIEQEAQKTGKNIADLSIEQMNEIWNRFRS</sequence>
<dbReference type="GO" id="GO:0046047">
    <property type="term" value="P:TTP catabolic process"/>
    <property type="evidence" value="ECO:0007669"/>
    <property type="project" value="TreeGrafter"/>
</dbReference>
<dbReference type="CDD" id="cd11529">
    <property type="entry name" value="NTP-PPase_MazG_Cterm"/>
    <property type="match status" value="1"/>
</dbReference>
<keyword evidence="7" id="KW-1185">Reference proteome</keyword>
<comment type="caution">
    <text evidence="6">The sequence shown here is derived from an EMBL/GenBank/DDBJ whole genome shotgun (WGS) entry which is preliminary data.</text>
</comment>
<reference evidence="6 7" key="1">
    <citation type="submission" date="2019-03" db="EMBL/GenBank/DDBJ databases">
        <title>Genomic Encyclopedia of Archaeal and Bacterial Type Strains, Phase II (KMG-II): from individual species to whole genera.</title>
        <authorList>
            <person name="Goeker M."/>
        </authorList>
    </citation>
    <scope>NUCLEOTIDE SEQUENCE [LARGE SCALE GENOMIC DNA]</scope>
    <source>
        <strain evidence="6 7">DSM 28213</strain>
    </source>
</reference>
<dbReference type="Pfam" id="PF03819">
    <property type="entry name" value="MazG"/>
    <property type="match status" value="2"/>
</dbReference>
<dbReference type="SUPFAM" id="SSF101386">
    <property type="entry name" value="all-alpha NTP pyrophosphatases"/>
    <property type="match status" value="2"/>
</dbReference>
<dbReference type="Proteomes" id="UP000295215">
    <property type="component" value="Unassembled WGS sequence"/>
</dbReference>
<dbReference type="GO" id="GO:0046081">
    <property type="term" value="P:dUTP catabolic process"/>
    <property type="evidence" value="ECO:0007669"/>
    <property type="project" value="TreeGrafter"/>
</dbReference>
<dbReference type="CDD" id="cd11528">
    <property type="entry name" value="NTP-PPase_MazG_Nterm"/>
    <property type="match status" value="1"/>
</dbReference>
<gene>
    <name evidence="6" type="ORF">C8P70_103111</name>
</gene>
<dbReference type="AlphaFoldDB" id="A0A4R7FCC1"/>
<dbReference type="OrthoDB" id="9808939at2"/>
<dbReference type="FunFam" id="1.10.287.1080:FF:000003">
    <property type="entry name" value="Nucleoside triphosphate pyrophosphohydrolase"/>
    <property type="match status" value="1"/>
</dbReference>